<dbReference type="Pfam" id="PF16975">
    <property type="entry name" value="UPAR_LY6_2"/>
    <property type="match status" value="1"/>
</dbReference>
<proteinExistence type="predicted"/>
<organism evidence="4 5">
    <name type="scientific">Muraenolepis orangiensis</name>
    <name type="common">Patagonian moray cod</name>
    <dbReference type="NCBI Taxonomy" id="630683"/>
    <lineage>
        <taxon>Eukaryota</taxon>
        <taxon>Metazoa</taxon>
        <taxon>Chordata</taxon>
        <taxon>Craniata</taxon>
        <taxon>Vertebrata</taxon>
        <taxon>Euteleostomi</taxon>
        <taxon>Actinopterygii</taxon>
        <taxon>Neopterygii</taxon>
        <taxon>Teleostei</taxon>
        <taxon>Neoteleostei</taxon>
        <taxon>Acanthomorphata</taxon>
        <taxon>Zeiogadaria</taxon>
        <taxon>Gadariae</taxon>
        <taxon>Gadiformes</taxon>
        <taxon>Muraenolepidoidei</taxon>
        <taxon>Muraenolepididae</taxon>
        <taxon>Muraenolepis</taxon>
    </lineage>
</organism>
<name>A0A9Q0IEC7_9TELE</name>
<feature type="signal peptide" evidence="3">
    <location>
        <begin position="1"/>
        <end position="26"/>
    </location>
</feature>
<evidence type="ECO:0000313" key="5">
    <source>
        <dbReference type="Proteomes" id="UP001148018"/>
    </source>
</evidence>
<protein>
    <recommendedName>
        <fullName evidence="6">UPAR/Ly6 domain-containing protein</fullName>
    </recommendedName>
</protein>
<keyword evidence="5" id="KW-1185">Reference proteome</keyword>
<comment type="caution">
    <text evidence="4">The sequence shown here is derived from an EMBL/GenBank/DDBJ whole genome shotgun (WGS) entry which is preliminary data.</text>
</comment>
<evidence type="ECO:0000313" key="4">
    <source>
        <dbReference type="EMBL" id="KAJ3597207.1"/>
    </source>
</evidence>
<evidence type="ECO:0000256" key="1">
    <source>
        <dbReference type="ARBA" id="ARBA00022729"/>
    </source>
</evidence>
<dbReference type="AlphaFoldDB" id="A0A9Q0IEC7"/>
<dbReference type="Gene3D" id="2.10.60.10">
    <property type="entry name" value="CD59"/>
    <property type="match status" value="1"/>
</dbReference>
<dbReference type="PANTHER" id="PTHR10036">
    <property type="entry name" value="CD59 GLYCOPROTEIN"/>
    <property type="match status" value="1"/>
</dbReference>
<reference evidence="4" key="1">
    <citation type="submission" date="2022-07" db="EMBL/GenBank/DDBJ databases">
        <title>Chromosome-level genome of Muraenolepis orangiensis.</title>
        <authorList>
            <person name="Kim J."/>
        </authorList>
    </citation>
    <scope>NUCLEOTIDE SEQUENCE</scope>
    <source>
        <strain evidence="4">KU_S4_2022</strain>
        <tissue evidence="4">Muscle</tissue>
    </source>
</reference>
<keyword evidence="2" id="KW-1015">Disulfide bond</keyword>
<dbReference type="Proteomes" id="UP001148018">
    <property type="component" value="Unassembled WGS sequence"/>
</dbReference>
<dbReference type="PANTHER" id="PTHR10036:SF3">
    <property type="entry name" value="PROTEIN SLEEPLESS-RELATED"/>
    <property type="match status" value="1"/>
</dbReference>
<dbReference type="InterPro" id="IPR045860">
    <property type="entry name" value="Snake_toxin-like_sf"/>
</dbReference>
<dbReference type="OrthoDB" id="10002433at2759"/>
<evidence type="ECO:0000256" key="2">
    <source>
        <dbReference type="ARBA" id="ARBA00023157"/>
    </source>
</evidence>
<accession>A0A9Q0IEC7</accession>
<dbReference type="EMBL" id="JANIIK010000109">
    <property type="protein sequence ID" value="KAJ3597207.1"/>
    <property type="molecule type" value="Genomic_DNA"/>
</dbReference>
<keyword evidence="1 3" id="KW-0732">Signal</keyword>
<sequence>MDALPASAKILLGLGLFTLLLPSVEPISCFVCSSSPTNVQCNRSNQTCPAILDMCITIIDIAGSTTSIVKQCSSSATCSAAMSQAAVDENGNGNIVNCCNTIDFCNLSGAETAAIHKALPVLSLFLLLLVAQ</sequence>
<evidence type="ECO:0000256" key="3">
    <source>
        <dbReference type="SAM" id="SignalP"/>
    </source>
</evidence>
<gene>
    <name evidence="4" type="ORF">NHX12_000736</name>
</gene>
<evidence type="ECO:0008006" key="6">
    <source>
        <dbReference type="Google" id="ProtNLM"/>
    </source>
</evidence>
<feature type="chain" id="PRO_5040367905" description="UPAR/Ly6 domain-containing protein" evidence="3">
    <location>
        <begin position="27"/>
        <end position="132"/>
    </location>
</feature>
<dbReference type="SUPFAM" id="SSF57302">
    <property type="entry name" value="Snake toxin-like"/>
    <property type="match status" value="1"/>
</dbReference>